<dbReference type="InterPro" id="IPR009875">
    <property type="entry name" value="PilZ_domain"/>
</dbReference>
<evidence type="ECO:0000313" key="1">
    <source>
        <dbReference type="EMBL" id="QNU67831.1"/>
    </source>
</evidence>
<gene>
    <name evidence="1" type="ORF">EHE19_005090</name>
</gene>
<sequence length="213" mass="24169">MKKVDLVLRHYNKIRPINCKVVSGDEDNLFTIEIVDNESKGLEVIKGDPVLIGTLNKDDSLNLAGGSVIGANKQNHKYILCKNEVLNISKEQEKRQYERFPTSLLGEIKYENSSDRASLYIKDFSYLGMGVYSSGDFNIDDKVDISIFLSNNVVTFDGSIVRKKINFGRNEYGIQIIHRDKNSMLSTQAQLNNLVQNERNLIHRQLINAKSTI</sequence>
<dbReference type="AlphaFoldDB" id="A0A4U7JAX3"/>
<dbReference type="OrthoDB" id="2081956at2"/>
<dbReference type="SUPFAM" id="SSF141371">
    <property type="entry name" value="PilZ domain-like"/>
    <property type="match status" value="1"/>
</dbReference>
<accession>A0A4U7JAX3</accession>
<protein>
    <submittedName>
        <fullName evidence="1">PilZ domain-containing protein</fullName>
    </submittedName>
</protein>
<name>A0A4U7JAX3_9FIRM</name>
<dbReference type="KEGG" id="rher:EHE19_005090"/>
<dbReference type="RefSeq" id="WP_137698366.1">
    <property type="nucleotide sequence ID" value="NZ_CP061336.1"/>
</dbReference>
<evidence type="ECO:0000313" key="2">
    <source>
        <dbReference type="Proteomes" id="UP000306409"/>
    </source>
</evidence>
<dbReference type="Gene3D" id="2.40.10.220">
    <property type="entry name" value="predicted glycosyltransferase like domains"/>
    <property type="match status" value="1"/>
</dbReference>
<dbReference type="EMBL" id="CP061336">
    <property type="protein sequence ID" value="QNU67831.1"/>
    <property type="molecule type" value="Genomic_DNA"/>
</dbReference>
<dbReference type="GO" id="GO:0035438">
    <property type="term" value="F:cyclic-di-GMP binding"/>
    <property type="evidence" value="ECO:0007669"/>
    <property type="project" value="InterPro"/>
</dbReference>
<reference evidence="1 2" key="1">
    <citation type="submission" date="2020-09" db="EMBL/GenBank/DDBJ databases">
        <title>Characterization and genome sequencing of Ruminiclostridium sp. nov. MA18.</title>
        <authorList>
            <person name="Rettenmaier R."/>
            <person name="Kowollik M.-L."/>
            <person name="Liebl W."/>
            <person name="Zverlov V."/>
        </authorList>
    </citation>
    <scope>NUCLEOTIDE SEQUENCE [LARGE SCALE GENOMIC DNA]</scope>
    <source>
        <strain evidence="1 2">MA18</strain>
    </source>
</reference>
<organism evidence="1 2">
    <name type="scientific">Ruminiclostridium herbifermentans</name>
    <dbReference type="NCBI Taxonomy" id="2488810"/>
    <lineage>
        <taxon>Bacteria</taxon>
        <taxon>Bacillati</taxon>
        <taxon>Bacillota</taxon>
        <taxon>Clostridia</taxon>
        <taxon>Eubacteriales</taxon>
        <taxon>Oscillospiraceae</taxon>
        <taxon>Ruminiclostridium</taxon>
    </lineage>
</organism>
<proteinExistence type="predicted"/>
<keyword evidence="2" id="KW-1185">Reference proteome</keyword>
<dbReference type="Pfam" id="PF07238">
    <property type="entry name" value="PilZ"/>
    <property type="match status" value="1"/>
</dbReference>
<dbReference type="Proteomes" id="UP000306409">
    <property type="component" value="Chromosome"/>
</dbReference>